<dbReference type="EC" id="2.7.1.50" evidence="11"/>
<dbReference type="GO" id="GO:0009228">
    <property type="term" value="P:thiamine biosynthetic process"/>
    <property type="evidence" value="ECO:0007669"/>
    <property type="project" value="UniProtKB-KW"/>
</dbReference>
<dbReference type="CDD" id="cd01170">
    <property type="entry name" value="THZ_kinase"/>
    <property type="match status" value="1"/>
</dbReference>
<feature type="binding site" evidence="11">
    <location>
        <position position="43"/>
    </location>
    <ligand>
        <name>substrate</name>
    </ligand>
</feature>
<dbReference type="AlphaFoldDB" id="A3U9P5"/>
<evidence type="ECO:0000256" key="7">
    <source>
        <dbReference type="ARBA" id="ARBA00022777"/>
    </source>
</evidence>
<evidence type="ECO:0000256" key="10">
    <source>
        <dbReference type="ARBA" id="ARBA00022977"/>
    </source>
</evidence>
<keyword evidence="7 11" id="KW-0418">Kinase</keyword>
<feature type="binding site" evidence="11">
    <location>
        <position position="192"/>
    </location>
    <ligand>
        <name>substrate</name>
    </ligand>
</feature>
<keyword evidence="13" id="KW-1185">Reference proteome</keyword>
<sequence>MNQIPSILTAIREKSPLVHNITNYVVMNNTANALLAIGASPVMAHAKEEVEDIVTISSALVINMGTLSKNWVEAMKLAAQKASKTKTPFVFDPVGVGASTYRTETAQEIIATYTPDVIRGNASEIMALTNSTLSTKGVDSTHNSLDAIQAAKQLSKELGNTIVISGEKDIIVTGEKVSTVSNGDALMAKITGMGCTATAMVGACIAVEGNTHLAATAAMAIMGVTGDITKNASNGPGSFQMNFLDNLHLLTSDQLSEYLILNE</sequence>
<evidence type="ECO:0000256" key="8">
    <source>
        <dbReference type="ARBA" id="ARBA00022840"/>
    </source>
</evidence>
<evidence type="ECO:0000256" key="11">
    <source>
        <dbReference type="HAMAP-Rule" id="MF_00228"/>
    </source>
</evidence>
<dbReference type="NCBIfam" id="NF006830">
    <property type="entry name" value="PRK09355.1"/>
    <property type="match status" value="1"/>
</dbReference>
<comment type="function">
    <text evidence="11">Catalyzes the phosphorylation of the hydroxyl group of 4-methyl-5-beta-hydroxyethylthiazole (THZ).</text>
</comment>
<dbReference type="InterPro" id="IPR000417">
    <property type="entry name" value="Hyethyz_kinase"/>
</dbReference>
<gene>
    <name evidence="11" type="primary">thiM</name>
    <name evidence="12" type="ordered locus">CA2559_10863</name>
</gene>
<dbReference type="KEGG" id="cat:CA2559_10863"/>
<evidence type="ECO:0000256" key="3">
    <source>
        <dbReference type="ARBA" id="ARBA00004868"/>
    </source>
</evidence>
<dbReference type="Pfam" id="PF02110">
    <property type="entry name" value="HK"/>
    <property type="match status" value="1"/>
</dbReference>
<dbReference type="GeneID" id="89453904"/>
<keyword evidence="4 11" id="KW-0808">Transferase</keyword>
<organism evidence="12 13">
    <name type="scientific">Croceibacter atlanticus (strain ATCC BAA-628 / JCM 21780 / CIP 108009 / IAM 15332 / KCTC 12090 / HTCC2559)</name>
    <dbReference type="NCBI Taxonomy" id="216432"/>
    <lineage>
        <taxon>Bacteria</taxon>
        <taxon>Pseudomonadati</taxon>
        <taxon>Bacteroidota</taxon>
        <taxon>Flavobacteriia</taxon>
        <taxon>Flavobacteriales</taxon>
        <taxon>Flavobacteriaceae</taxon>
        <taxon>Croceibacter</taxon>
    </lineage>
</organism>
<dbReference type="GO" id="GO:0005524">
    <property type="term" value="F:ATP binding"/>
    <property type="evidence" value="ECO:0007669"/>
    <property type="project" value="UniProtKB-UniRule"/>
</dbReference>
<keyword evidence="10 11" id="KW-0784">Thiamine biosynthesis</keyword>
<comment type="catalytic activity">
    <reaction evidence="1 11">
        <text>5-(2-hydroxyethyl)-4-methylthiazole + ATP = 4-methyl-5-(2-phosphooxyethyl)-thiazole + ADP + H(+)</text>
        <dbReference type="Rhea" id="RHEA:24212"/>
        <dbReference type="ChEBI" id="CHEBI:15378"/>
        <dbReference type="ChEBI" id="CHEBI:17957"/>
        <dbReference type="ChEBI" id="CHEBI:30616"/>
        <dbReference type="ChEBI" id="CHEBI:58296"/>
        <dbReference type="ChEBI" id="CHEBI:456216"/>
        <dbReference type="EC" id="2.7.1.50"/>
    </reaction>
</comment>
<reference evidence="12 13" key="1">
    <citation type="journal article" date="2010" name="J. Bacteriol.">
        <title>The complete genome sequence of Croceibacter atlanticus HTCC2559T.</title>
        <authorList>
            <person name="Oh H.M."/>
            <person name="Kang I."/>
            <person name="Ferriera S."/>
            <person name="Giovannoni S.J."/>
            <person name="Cho J.C."/>
        </authorList>
    </citation>
    <scope>NUCLEOTIDE SEQUENCE [LARGE SCALE GENOMIC DNA]</scope>
    <source>
        <strain evidence="13">ATCC BAA-628 / HTCC2559 / KCTC 12090</strain>
    </source>
</reference>
<dbReference type="OrthoDB" id="9778146at2"/>
<keyword evidence="8 11" id="KW-0067">ATP-binding</keyword>
<comment type="similarity">
    <text evidence="11">Belongs to the Thz kinase family.</text>
</comment>
<dbReference type="PIRSF" id="PIRSF000513">
    <property type="entry name" value="Thz_kinase"/>
    <property type="match status" value="1"/>
</dbReference>
<evidence type="ECO:0000313" key="13">
    <source>
        <dbReference type="Proteomes" id="UP000002297"/>
    </source>
</evidence>
<feature type="binding site" evidence="11">
    <location>
        <position position="119"/>
    </location>
    <ligand>
        <name>ATP</name>
        <dbReference type="ChEBI" id="CHEBI:30616"/>
    </ligand>
</feature>
<dbReference type="eggNOG" id="COG2145">
    <property type="taxonomic scope" value="Bacteria"/>
</dbReference>
<comment type="pathway">
    <text evidence="3 11">Cofactor biosynthesis; thiamine diphosphate biosynthesis; 4-methyl-5-(2-phosphoethyl)-thiazole from 5-(2-hydroxyethyl)-4-methylthiazole: step 1/1.</text>
</comment>
<name>A3U9P5_CROAH</name>
<dbReference type="GO" id="GO:0009229">
    <property type="term" value="P:thiamine diphosphate biosynthetic process"/>
    <property type="evidence" value="ECO:0007669"/>
    <property type="project" value="UniProtKB-UniRule"/>
</dbReference>
<evidence type="ECO:0000256" key="5">
    <source>
        <dbReference type="ARBA" id="ARBA00022723"/>
    </source>
</evidence>
<evidence type="ECO:0000256" key="1">
    <source>
        <dbReference type="ARBA" id="ARBA00001771"/>
    </source>
</evidence>
<evidence type="ECO:0000256" key="2">
    <source>
        <dbReference type="ARBA" id="ARBA00001946"/>
    </source>
</evidence>
<dbReference type="Proteomes" id="UP000002297">
    <property type="component" value="Chromosome"/>
</dbReference>
<dbReference type="InterPro" id="IPR029056">
    <property type="entry name" value="Ribokinase-like"/>
</dbReference>
<dbReference type="HAMAP" id="MF_00228">
    <property type="entry name" value="Thz_kinase"/>
    <property type="match status" value="1"/>
</dbReference>
<dbReference type="EMBL" id="CP002046">
    <property type="protein sequence ID" value="EAP86531.1"/>
    <property type="molecule type" value="Genomic_DNA"/>
</dbReference>
<dbReference type="SUPFAM" id="SSF53613">
    <property type="entry name" value="Ribokinase-like"/>
    <property type="match status" value="1"/>
</dbReference>
<comment type="cofactor">
    <cofactor evidence="2 11">
        <name>Mg(2+)</name>
        <dbReference type="ChEBI" id="CHEBI:18420"/>
    </cofactor>
</comment>
<dbReference type="NCBIfam" id="TIGR00694">
    <property type="entry name" value="thiM"/>
    <property type="match status" value="1"/>
</dbReference>
<dbReference type="HOGENOM" id="CLU_019943_0_1_10"/>
<keyword evidence="5 11" id="KW-0479">Metal-binding</keyword>
<dbReference type="RefSeq" id="WP_013187912.1">
    <property type="nucleotide sequence ID" value="NC_014230.1"/>
</dbReference>
<dbReference type="Gene3D" id="3.40.1190.20">
    <property type="match status" value="1"/>
</dbReference>
<proteinExistence type="inferred from homology"/>
<dbReference type="STRING" id="216432.CA2559_10863"/>
<evidence type="ECO:0000256" key="4">
    <source>
        <dbReference type="ARBA" id="ARBA00022679"/>
    </source>
</evidence>
<keyword evidence="6 11" id="KW-0547">Nucleotide-binding</keyword>
<keyword evidence="9 11" id="KW-0460">Magnesium</keyword>
<feature type="binding site" evidence="11">
    <location>
        <position position="165"/>
    </location>
    <ligand>
        <name>ATP</name>
        <dbReference type="ChEBI" id="CHEBI:30616"/>
    </ligand>
</feature>
<dbReference type="GO" id="GO:0000287">
    <property type="term" value="F:magnesium ion binding"/>
    <property type="evidence" value="ECO:0007669"/>
    <property type="project" value="UniProtKB-UniRule"/>
</dbReference>
<dbReference type="PRINTS" id="PR01099">
    <property type="entry name" value="HYETHTZKNASE"/>
</dbReference>
<accession>A3U9P5</accession>
<protein>
    <recommendedName>
        <fullName evidence="11">Hydroxyethylthiazole kinase</fullName>
        <ecNumber evidence="11">2.7.1.50</ecNumber>
    </recommendedName>
    <alternativeName>
        <fullName evidence="11">4-methyl-5-beta-hydroxyethylthiazole kinase</fullName>
        <shortName evidence="11">TH kinase</shortName>
        <shortName evidence="11">Thz kinase</shortName>
    </alternativeName>
</protein>
<evidence type="ECO:0000256" key="6">
    <source>
        <dbReference type="ARBA" id="ARBA00022741"/>
    </source>
</evidence>
<dbReference type="UniPathway" id="UPA00060">
    <property type="reaction ID" value="UER00139"/>
</dbReference>
<dbReference type="GO" id="GO:0004417">
    <property type="term" value="F:hydroxyethylthiazole kinase activity"/>
    <property type="evidence" value="ECO:0007669"/>
    <property type="project" value="UniProtKB-UniRule"/>
</dbReference>
<evidence type="ECO:0000313" key="12">
    <source>
        <dbReference type="EMBL" id="EAP86531.1"/>
    </source>
</evidence>
<evidence type="ECO:0000256" key="9">
    <source>
        <dbReference type="ARBA" id="ARBA00022842"/>
    </source>
</evidence>